<evidence type="ECO:0000313" key="2">
    <source>
        <dbReference type="EMBL" id="CAJ1965410.1"/>
    </source>
</evidence>
<accession>A0AA86T3R7</accession>
<dbReference type="InterPro" id="IPR032675">
    <property type="entry name" value="LRR_dom_sf"/>
</dbReference>
<organism evidence="2 3">
    <name type="scientific">Sphenostylis stenocarpa</name>
    <dbReference type="NCBI Taxonomy" id="92480"/>
    <lineage>
        <taxon>Eukaryota</taxon>
        <taxon>Viridiplantae</taxon>
        <taxon>Streptophyta</taxon>
        <taxon>Embryophyta</taxon>
        <taxon>Tracheophyta</taxon>
        <taxon>Spermatophyta</taxon>
        <taxon>Magnoliopsida</taxon>
        <taxon>eudicotyledons</taxon>
        <taxon>Gunneridae</taxon>
        <taxon>Pentapetalae</taxon>
        <taxon>rosids</taxon>
        <taxon>fabids</taxon>
        <taxon>Fabales</taxon>
        <taxon>Fabaceae</taxon>
        <taxon>Papilionoideae</taxon>
        <taxon>50 kb inversion clade</taxon>
        <taxon>NPAAA clade</taxon>
        <taxon>indigoferoid/millettioid clade</taxon>
        <taxon>Phaseoleae</taxon>
        <taxon>Sphenostylis</taxon>
    </lineage>
</organism>
<dbReference type="SUPFAM" id="SSF52058">
    <property type="entry name" value="L domain-like"/>
    <property type="match status" value="1"/>
</dbReference>
<dbReference type="Proteomes" id="UP001189624">
    <property type="component" value="Chromosome 6"/>
</dbReference>
<dbReference type="Gramene" id="rna-AYBTSS11_LOCUS20827">
    <property type="protein sequence ID" value="CAJ1965410.1"/>
    <property type="gene ID" value="gene-AYBTSS11_LOCUS20827"/>
</dbReference>
<keyword evidence="3" id="KW-1185">Reference proteome</keyword>
<name>A0AA86T3R7_9FABA</name>
<keyword evidence="1" id="KW-0611">Plant defense</keyword>
<reference evidence="2" key="1">
    <citation type="submission" date="2023-10" db="EMBL/GenBank/DDBJ databases">
        <authorList>
            <person name="Domelevo Entfellner J.-B."/>
        </authorList>
    </citation>
    <scope>NUCLEOTIDE SEQUENCE</scope>
</reference>
<dbReference type="AlphaFoldDB" id="A0AA86T3R7"/>
<dbReference type="GO" id="GO:0006952">
    <property type="term" value="P:defense response"/>
    <property type="evidence" value="ECO:0007669"/>
    <property type="project" value="UniProtKB-KW"/>
</dbReference>
<dbReference type="Gene3D" id="3.80.10.10">
    <property type="entry name" value="Ribonuclease Inhibitor"/>
    <property type="match status" value="1"/>
</dbReference>
<dbReference type="EMBL" id="OY731403">
    <property type="protein sequence ID" value="CAJ1965410.1"/>
    <property type="molecule type" value="Genomic_DNA"/>
</dbReference>
<evidence type="ECO:0000256" key="1">
    <source>
        <dbReference type="ARBA" id="ARBA00022821"/>
    </source>
</evidence>
<protein>
    <submittedName>
        <fullName evidence="2">Uncharacterized protein</fullName>
    </submittedName>
</protein>
<sequence>MLDNFSYSELVIEKCDSLRSVPRMILSANCLQKFTLTNIPSLISFLADCFPISLRSLDIWNCRKLEFLSHNTWHKFTSLEILRIWNSCCSLTSISLGIFPALQELYIRFIPNLEAITTQGGESSPKLVDFIVTDFKGLRDEDLVNTLLKEQSLPTSLEYLFLHNFSGLKLLEGKGLQNLTSLQMLHMYNWPSFESLPEDQLPSSLVVLSLRECPLLEARYQSQNGKYWSKIAHIPAIKINEKVII</sequence>
<dbReference type="PANTHER" id="PTHR36766:SF40">
    <property type="entry name" value="DISEASE RESISTANCE PROTEIN RGA3"/>
    <property type="match status" value="1"/>
</dbReference>
<proteinExistence type="predicted"/>
<gene>
    <name evidence="2" type="ORF">AYBTSS11_LOCUS20827</name>
</gene>
<evidence type="ECO:0000313" key="3">
    <source>
        <dbReference type="Proteomes" id="UP001189624"/>
    </source>
</evidence>
<dbReference type="PANTHER" id="PTHR36766">
    <property type="entry name" value="PLANT BROAD-SPECTRUM MILDEW RESISTANCE PROTEIN RPW8"/>
    <property type="match status" value="1"/>
</dbReference>